<reference evidence="1 2" key="1">
    <citation type="journal article" date="2024" name="Nat. Commun.">
        <title>Phylogenomics reveals the evolutionary origins of lichenization in chlorophyte algae.</title>
        <authorList>
            <person name="Puginier C."/>
            <person name="Libourel C."/>
            <person name="Otte J."/>
            <person name="Skaloud P."/>
            <person name="Haon M."/>
            <person name="Grisel S."/>
            <person name="Petersen M."/>
            <person name="Berrin J.G."/>
            <person name="Delaux P.M."/>
            <person name="Dal Grande F."/>
            <person name="Keller J."/>
        </authorList>
    </citation>
    <scope>NUCLEOTIDE SEQUENCE [LARGE SCALE GENOMIC DNA]</scope>
    <source>
        <strain evidence="1 2">SAG 2043</strain>
    </source>
</reference>
<protein>
    <submittedName>
        <fullName evidence="1">Uncharacterized protein</fullName>
    </submittedName>
</protein>
<dbReference type="PANTHER" id="PTHR35309">
    <property type="match status" value="1"/>
</dbReference>
<dbReference type="PANTHER" id="PTHR35309:SF4">
    <property type="entry name" value="TOCOPHEROL CYCLASE"/>
    <property type="match status" value="1"/>
</dbReference>
<dbReference type="GO" id="GO:0009976">
    <property type="term" value="F:tocopherol cyclase activity"/>
    <property type="evidence" value="ECO:0007669"/>
    <property type="project" value="InterPro"/>
</dbReference>
<dbReference type="Proteomes" id="UP001489004">
    <property type="component" value="Unassembled WGS sequence"/>
</dbReference>
<evidence type="ECO:0000313" key="2">
    <source>
        <dbReference type="Proteomes" id="UP001489004"/>
    </source>
</evidence>
<comment type="caution">
    <text evidence="1">The sequence shown here is derived from an EMBL/GenBank/DDBJ whole genome shotgun (WGS) entry which is preliminary data.</text>
</comment>
<dbReference type="EMBL" id="JALJOR010000013">
    <property type="protein sequence ID" value="KAK9806941.1"/>
    <property type="molecule type" value="Genomic_DNA"/>
</dbReference>
<evidence type="ECO:0000313" key="1">
    <source>
        <dbReference type="EMBL" id="KAK9806941.1"/>
    </source>
</evidence>
<gene>
    <name evidence="1" type="ORF">WJX72_008185</name>
</gene>
<sequence length="267" mass="29798">MVHKGHHRSLRLSAAGYQISVEAAGPPVPWNPEGTGPEGQLARISFLPLHWFVHSLATPVQYSVAGPNGLLSEGKGLAHMEKNWGSYFPDAWVWGQGAASQVKLAFAGGVIPLGTKLVKPSVWVVGLRTESLSWDFSPLFPNTALFWPRIDACNGEFELEAVQLTHLVKIKVKADPNSFLKGLLCPTKTGFRNMSDETFTARVVVEAYERRLHKLEWRPRLLERRVLNKFALEFGGDHRCQQFSRCGDAWQALDKVEPHCSEPFSKT</sequence>
<keyword evidence="2" id="KW-1185">Reference proteome</keyword>
<proteinExistence type="predicted"/>
<name>A0AAW1PEN9_9CHLO</name>
<dbReference type="Pfam" id="PF14249">
    <property type="entry name" value="Tocopherol_cycl"/>
    <property type="match status" value="1"/>
</dbReference>
<organism evidence="1 2">
    <name type="scientific">[Myrmecia] bisecta</name>
    <dbReference type="NCBI Taxonomy" id="41462"/>
    <lineage>
        <taxon>Eukaryota</taxon>
        <taxon>Viridiplantae</taxon>
        <taxon>Chlorophyta</taxon>
        <taxon>core chlorophytes</taxon>
        <taxon>Trebouxiophyceae</taxon>
        <taxon>Trebouxiales</taxon>
        <taxon>Trebouxiaceae</taxon>
        <taxon>Myrmecia</taxon>
    </lineage>
</organism>
<dbReference type="InterPro" id="IPR025893">
    <property type="entry name" value="Tocopherol_cyclase"/>
</dbReference>
<accession>A0AAW1PEN9</accession>
<dbReference type="AlphaFoldDB" id="A0AAW1PEN9"/>